<keyword evidence="3" id="KW-0540">Nuclease</keyword>
<organism evidence="7">
    <name type="scientific">candidate division WOR-3 bacterium</name>
    <dbReference type="NCBI Taxonomy" id="2052148"/>
    <lineage>
        <taxon>Bacteria</taxon>
        <taxon>Bacteria division WOR-3</taxon>
    </lineage>
</organism>
<dbReference type="GO" id="GO:0110001">
    <property type="term" value="C:toxin-antitoxin complex"/>
    <property type="evidence" value="ECO:0007669"/>
    <property type="project" value="InterPro"/>
</dbReference>
<keyword evidence="1" id="KW-0597">Phosphoprotein</keyword>
<comment type="caution">
    <text evidence="7">The sequence shown here is derived from an EMBL/GenBank/DDBJ whole genome shotgun (WGS) entry which is preliminary data.</text>
</comment>
<dbReference type="InterPro" id="IPR051813">
    <property type="entry name" value="HepT_RNase_toxin"/>
</dbReference>
<keyword evidence="5" id="KW-0378">Hydrolase</keyword>
<keyword evidence="4" id="KW-0547">Nucleotide-binding</keyword>
<evidence type="ECO:0000256" key="5">
    <source>
        <dbReference type="ARBA" id="ARBA00022801"/>
    </source>
</evidence>
<evidence type="ECO:0000256" key="4">
    <source>
        <dbReference type="ARBA" id="ARBA00022741"/>
    </source>
</evidence>
<evidence type="ECO:0000256" key="6">
    <source>
        <dbReference type="ARBA" id="ARBA00024207"/>
    </source>
</evidence>
<dbReference type="InterPro" id="IPR037038">
    <property type="entry name" value="HepT-like_sf"/>
</dbReference>
<comment type="similarity">
    <text evidence="6">Belongs to the HepT RNase toxin family.</text>
</comment>
<evidence type="ECO:0000256" key="2">
    <source>
        <dbReference type="ARBA" id="ARBA00022649"/>
    </source>
</evidence>
<sequence>MKKDDAVYLKHILDAINRIEEYTQNIKHRDFIKNHLIQDGVIRQIEIIGEAAKRVSNGIKEKYKDIPWKDIVGMRNKLIHDYFGVDIDAVWETVKKDIPVLKRKLMDIKTE</sequence>
<evidence type="ECO:0000256" key="1">
    <source>
        <dbReference type="ARBA" id="ARBA00022553"/>
    </source>
</evidence>
<dbReference type="GO" id="GO:0016787">
    <property type="term" value="F:hydrolase activity"/>
    <property type="evidence" value="ECO:0007669"/>
    <property type="project" value="UniProtKB-KW"/>
</dbReference>
<gene>
    <name evidence="7" type="ORF">ENV67_02015</name>
</gene>
<reference evidence="7" key="1">
    <citation type="journal article" date="2020" name="mSystems">
        <title>Genome- and Community-Level Interaction Insights into Carbon Utilization and Element Cycling Functions of Hydrothermarchaeota in Hydrothermal Sediment.</title>
        <authorList>
            <person name="Zhou Z."/>
            <person name="Liu Y."/>
            <person name="Xu W."/>
            <person name="Pan J."/>
            <person name="Luo Z.H."/>
            <person name="Li M."/>
        </authorList>
    </citation>
    <scope>NUCLEOTIDE SEQUENCE [LARGE SCALE GENOMIC DNA]</scope>
    <source>
        <strain evidence="7">SpSt-780</strain>
    </source>
</reference>
<dbReference type="Pfam" id="PF01934">
    <property type="entry name" value="HepT-like"/>
    <property type="match status" value="1"/>
</dbReference>
<accession>A0A7C4Y4C6</accession>
<dbReference type="GO" id="GO:0004540">
    <property type="term" value="F:RNA nuclease activity"/>
    <property type="evidence" value="ECO:0007669"/>
    <property type="project" value="InterPro"/>
</dbReference>
<dbReference type="AlphaFoldDB" id="A0A7C4Y4C6"/>
<dbReference type="PANTHER" id="PTHR34139">
    <property type="entry name" value="UPF0331 PROTEIN MJ0127"/>
    <property type="match status" value="1"/>
</dbReference>
<dbReference type="GO" id="GO:0000166">
    <property type="term" value="F:nucleotide binding"/>
    <property type="evidence" value="ECO:0007669"/>
    <property type="project" value="UniProtKB-KW"/>
</dbReference>
<dbReference type="PANTHER" id="PTHR34139:SF1">
    <property type="entry name" value="RNASE MJ1380-RELATED"/>
    <property type="match status" value="1"/>
</dbReference>
<name>A0A7C4Y4C6_UNCW3</name>
<proteinExistence type="inferred from homology"/>
<dbReference type="Gene3D" id="1.20.120.580">
    <property type="entry name" value="bsu32300-like"/>
    <property type="match status" value="1"/>
</dbReference>
<protein>
    <submittedName>
        <fullName evidence="7">DUF86 domain-containing protein</fullName>
    </submittedName>
</protein>
<dbReference type="InterPro" id="IPR008201">
    <property type="entry name" value="HepT-like"/>
</dbReference>
<evidence type="ECO:0000313" key="7">
    <source>
        <dbReference type="EMBL" id="HGW91301.1"/>
    </source>
</evidence>
<evidence type="ECO:0000256" key="3">
    <source>
        <dbReference type="ARBA" id="ARBA00022722"/>
    </source>
</evidence>
<keyword evidence="2" id="KW-1277">Toxin-antitoxin system</keyword>
<dbReference type="EMBL" id="DTHG01000024">
    <property type="protein sequence ID" value="HGW91301.1"/>
    <property type="molecule type" value="Genomic_DNA"/>
</dbReference>